<dbReference type="PROSITE" id="PS01129">
    <property type="entry name" value="PSI_RLU"/>
    <property type="match status" value="1"/>
</dbReference>
<comment type="function">
    <text evidence="7">Dual specificity enzyme that catalyzes the synthesis of pseudouridine from uracil-746 in 23S ribosomal RNA and from uracil-32 in the anticodon stem and loop of transfer RNAs.</text>
</comment>
<dbReference type="Gene3D" id="3.30.2350.10">
    <property type="entry name" value="Pseudouridine synthase"/>
    <property type="match status" value="1"/>
</dbReference>
<evidence type="ECO:0000256" key="8">
    <source>
        <dbReference type="ARBA" id="ARBA00038944"/>
    </source>
</evidence>
<evidence type="ECO:0000256" key="4">
    <source>
        <dbReference type="ARBA" id="ARBA00023235"/>
    </source>
</evidence>
<dbReference type="InterPro" id="IPR020103">
    <property type="entry name" value="PsdUridine_synth_cat_dom_sf"/>
</dbReference>
<evidence type="ECO:0000256" key="14">
    <source>
        <dbReference type="ARBA" id="ARBA00042883"/>
    </source>
</evidence>
<keyword evidence="3" id="KW-0819">tRNA processing</keyword>
<evidence type="ECO:0000256" key="3">
    <source>
        <dbReference type="ARBA" id="ARBA00022694"/>
    </source>
</evidence>
<dbReference type="PANTHER" id="PTHR21600:SF91">
    <property type="entry name" value="DUAL-SPECIFICITY RNA PSEUDOURIDINE SYNTHASE RLUA"/>
    <property type="match status" value="1"/>
</dbReference>
<evidence type="ECO:0000256" key="9">
    <source>
        <dbReference type="ARBA" id="ARBA00038945"/>
    </source>
</evidence>
<dbReference type="EMBL" id="NRJF01000041">
    <property type="protein sequence ID" value="RIY37488.1"/>
    <property type="molecule type" value="Genomic_DNA"/>
</dbReference>
<accession>A0A3A1YJW2</accession>
<evidence type="ECO:0000313" key="17">
    <source>
        <dbReference type="EMBL" id="RIY37488.1"/>
    </source>
</evidence>
<sequence>MSLQEYNTAHVPLEILFADEDIVVVNKPYGLLSVPGVDQRLQDSVVTRIAQNYEFVEAVHRLDMATSGILVLAVSKLADAELKKQFRERQTSKTYYAVVRGIVAKDHQFIERPLGCDWPLRPRQRIDYTETGKFSLTECKVLERNFKQDFTLVQLTPHTGRSHQLRVHMQSLGHAIVGDKFYDQDYKALPYFRLCLHAGHLGFYHPRSGQWLEFKVEPDFKCDYQIPEFMENPEEN</sequence>
<comment type="catalytic activity">
    <reaction evidence="6">
        <text>uridine(746) in 23S rRNA = pseudouridine(746) in 23S rRNA</text>
        <dbReference type="Rhea" id="RHEA:42548"/>
        <dbReference type="Rhea" id="RHEA-COMP:10109"/>
        <dbReference type="Rhea" id="RHEA-COMP:10110"/>
        <dbReference type="ChEBI" id="CHEBI:65314"/>
        <dbReference type="ChEBI" id="CHEBI:65315"/>
        <dbReference type="EC" id="5.4.99.29"/>
    </reaction>
</comment>
<evidence type="ECO:0000256" key="5">
    <source>
        <dbReference type="ARBA" id="ARBA00036184"/>
    </source>
</evidence>
<dbReference type="InterPro" id="IPR006224">
    <property type="entry name" value="PsdUridine_synth_RluA-like_CS"/>
</dbReference>
<evidence type="ECO:0000256" key="12">
    <source>
        <dbReference type="ARBA" id="ARBA00042372"/>
    </source>
</evidence>
<dbReference type="GO" id="GO:0160151">
    <property type="term" value="F:tRNA pseudouridine(32) synthase activity"/>
    <property type="evidence" value="ECO:0007669"/>
    <property type="project" value="UniProtKB-EC"/>
</dbReference>
<evidence type="ECO:0000256" key="11">
    <source>
        <dbReference type="ARBA" id="ARBA00041266"/>
    </source>
</evidence>
<gene>
    <name evidence="17" type="ORF">CKF59_01645</name>
</gene>
<dbReference type="GO" id="GO:0160142">
    <property type="term" value="F:23S rRNA pseudouridine(746) synthase activity"/>
    <property type="evidence" value="ECO:0007669"/>
    <property type="project" value="UniProtKB-EC"/>
</dbReference>
<dbReference type="CDD" id="cd02869">
    <property type="entry name" value="PseudoU_synth_RluA_like"/>
    <property type="match status" value="1"/>
</dbReference>
<dbReference type="RefSeq" id="WP_119534246.1">
    <property type="nucleotide sequence ID" value="NZ_NRJF01000041.1"/>
</dbReference>
<proteinExistence type="inferred from homology"/>
<comment type="catalytic activity">
    <reaction evidence="5">
        <text>uridine(32) in tRNA = pseudouridine(32) in tRNA</text>
        <dbReference type="Rhea" id="RHEA:42544"/>
        <dbReference type="Rhea" id="RHEA-COMP:10107"/>
        <dbReference type="Rhea" id="RHEA-COMP:10108"/>
        <dbReference type="ChEBI" id="CHEBI:65314"/>
        <dbReference type="ChEBI" id="CHEBI:65315"/>
        <dbReference type="EC" id="5.4.99.28"/>
    </reaction>
</comment>
<dbReference type="GO" id="GO:0000455">
    <property type="term" value="P:enzyme-directed rRNA pseudouridine synthesis"/>
    <property type="evidence" value="ECO:0007669"/>
    <property type="project" value="TreeGrafter"/>
</dbReference>
<dbReference type="Proteomes" id="UP000265964">
    <property type="component" value="Unassembled WGS sequence"/>
</dbReference>
<keyword evidence="4" id="KW-0413">Isomerase</keyword>
<comment type="caution">
    <text evidence="17">The sequence shown here is derived from an EMBL/GenBank/DDBJ whole genome shotgun (WGS) entry which is preliminary data.</text>
</comment>
<keyword evidence="2" id="KW-0698">rRNA processing</keyword>
<dbReference type="EC" id="5.4.99.28" evidence="8"/>
<evidence type="ECO:0000256" key="10">
    <source>
        <dbReference type="ARBA" id="ARBA00039988"/>
    </source>
</evidence>
<organism evidence="17 18">
    <name type="scientific">Psittacicella gerlachiana</name>
    <dbReference type="NCBI Taxonomy" id="2028574"/>
    <lineage>
        <taxon>Bacteria</taxon>
        <taxon>Pseudomonadati</taxon>
        <taxon>Pseudomonadota</taxon>
        <taxon>Gammaproteobacteria</taxon>
        <taxon>Pasteurellales</taxon>
        <taxon>Psittacicellaceae</taxon>
        <taxon>Psittacicella</taxon>
    </lineage>
</organism>
<evidence type="ECO:0000256" key="15">
    <source>
        <dbReference type="ARBA" id="ARBA00043143"/>
    </source>
</evidence>
<dbReference type="GO" id="GO:0008033">
    <property type="term" value="P:tRNA processing"/>
    <property type="evidence" value="ECO:0007669"/>
    <property type="project" value="UniProtKB-KW"/>
</dbReference>
<dbReference type="Pfam" id="PF00849">
    <property type="entry name" value="PseudoU_synth_2"/>
    <property type="match status" value="1"/>
</dbReference>
<evidence type="ECO:0000256" key="13">
    <source>
        <dbReference type="ARBA" id="ARBA00042844"/>
    </source>
</evidence>
<reference evidence="17 18" key="1">
    <citation type="submission" date="2017-08" db="EMBL/GenBank/DDBJ databases">
        <title>Reclassification of Bisgaard taxon 37 and 44.</title>
        <authorList>
            <person name="Christensen H."/>
        </authorList>
    </citation>
    <scope>NUCLEOTIDE SEQUENCE [LARGE SCALE GENOMIC DNA]</scope>
    <source>
        <strain evidence="17 18">EEAB3T1</strain>
    </source>
</reference>
<dbReference type="PANTHER" id="PTHR21600">
    <property type="entry name" value="MITOCHONDRIAL RNA PSEUDOURIDINE SYNTHASE"/>
    <property type="match status" value="1"/>
</dbReference>
<protein>
    <recommendedName>
        <fullName evidence="10">Dual-specificity RNA pseudouridine synthase RluA</fullName>
        <ecNumber evidence="8">5.4.99.28</ecNumber>
        <ecNumber evidence="9">5.4.99.29</ecNumber>
    </recommendedName>
    <alternativeName>
        <fullName evidence="11">23S rRNA pseudouridine(746) synthase</fullName>
    </alternativeName>
    <alternativeName>
        <fullName evidence="14">Ribosomal large subunit pseudouridine synthase A</fullName>
    </alternativeName>
    <alternativeName>
        <fullName evidence="13">rRNA pseudouridylate synthase A</fullName>
    </alternativeName>
    <alternativeName>
        <fullName evidence="15">rRNA-uridine isomerase A</fullName>
    </alternativeName>
    <alternativeName>
        <fullName evidence="12">tRNA pseudouridine(32) synthase</fullName>
    </alternativeName>
</protein>
<evidence type="ECO:0000256" key="6">
    <source>
        <dbReference type="ARBA" id="ARBA00036916"/>
    </source>
</evidence>
<feature type="domain" description="Pseudouridine synthase RsuA/RluA-like" evidence="16">
    <location>
        <begin position="21"/>
        <end position="171"/>
    </location>
</feature>
<comment type="similarity">
    <text evidence="1">Belongs to the pseudouridine synthase RluA family.</text>
</comment>
<dbReference type="InterPro" id="IPR050188">
    <property type="entry name" value="RluA_PseudoU_synthase"/>
</dbReference>
<dbReference type="EC" id="5.4.99.29" evidence="9"/>
<dbReference type="AlphaFoldDB" id="A0A3A1YJW2"/>
<dbReference type="SUPFAM" id="SSF55120">
    <property type="entry name" value="Pseudouridine synthase"/>
    <property type="match status" value="1"/>
</dbReference>
<evidence type="ECO:0000259" key="16">
    <source>
        <dbReference type="Pfam" id="PF00849"/>
    </source>
</evidence>
<dbReference type="OrthoDB" id="9807829at2"/>
<dbReference type="InterPro" id="IPR006145">
    <property type="entry name" value="PsdUridine_synth_RsuA/RluA"/>
</dbReference>
<keyword evidence="18" id="KW-1185">Reference proteome</keyword>
<evidence type="ECO:0000256" key="1">
    <source>
        <dbReference type="ARBA" id="ARBA00010876"/>
    </source>
</evidence>
<evidence type="ECO:0000256" key="7">
    <source>
        <dbReference type="ARBA" id="ARBA00037305"/>
    </source>
</evidence>
<name>A0A3A1YJW2_9GAMM</name>
<evidence type="ECO:0000313" key="18">
    <source>
        <dbReference type="Proteomes" id="UP000265964"/>
    </source>
</evidence>
<dbReference type="GO" id="GO:0003723">
    <property type="term" value="F:RNA binding"/>
    <property type="evidence" value="ECO:0007669"/>
    <property type="project" value="InterPro"/>
</dbReference>
<evidence type="ECO:0000256" key="2">
    <source>
        <dbReference type="ARBA" id="ARBA00022552"/>
    </source>
</evidence>